<evidence type="ECO:0000313" key="2">
    <source>
        <dbReference type="EMBL" id="WVX66994.1"/>
    </source>
</evidence>
<feature type="signal peptide" evidence="1">
    <location>
        <begin position="1"/>
        <end position="24"/>
    </location>
</feature>
<proteinExistence type="predicted"/>
<protein>
    <submittedName>
        <fullName evidence="2">Uncharacterized protein</fullName>
    </submittedName>
</protein>
<dbReference type="RefSeq" id="WP_331255804.1">
    <property type="nucleotide sequence ID" value="NZ_CP133270.1"/>
</dbReference>
<organism evidence="2 3">
    <name type="scientific">Candidatus Bealeia paramacronuclearis</name>
    <dbReference type="NCBI Taxonomy" id="1921001"/>
    <lineage>
        <taxon>Bacteria</taxon>
        <taxon>Pseudomonadati</taxon>
        <taxon>Pseudomonadota</taxon>
        <taxon>Alphaproteobacteria</taxon>
        <taxon>Holosporales</taxon>
        <taxon>Holosporaceae</taxon>
        <taxon>Candidatus Bealeia</taxon>
    </lineage>
</organism>
<feature type="chain" id="PRO_5046999880" evidence="1">
    <location>
        <begin position="25"/>
        <end position="319"/>
    </location>
</feature>
<name>A0ABZ2C3F9_9PROT</name>
<evidence type="ECO:0000313" key="3">
    <source>
        <dbReference type="Proteomes" id="UP001330434"/>
    </source>
</evidence>
<keyword evidence="1" id="KW-0732">Signal</keyword>
<accession>A0ABZ2C3F9</accession>
<dbReference type="Proteomes" id="UP001330434">
    <property type="component" value="Chromosome"/>
</dbReference>
<dbReference type="EMBL" id="CP133270">
    <property type="protein sequence ID" value="WVX66994.1"/>
    <property type="molecule type" value="Genomic_DNA"/>
</dbReference>
<keyword evidence="3" id="KW-1185">Reference proteome</keyword>
<evidence type="ECO:0000256" key="1">
    <source>
        <dbReference type="SAM" id="SignalP"/>
    </source>
</evidence>
<gene>
    <name evidence="2" type="ORF">Bealeia1_01190</name>
</gene>
<reference evidence="2 3" key="1">
    <citation type="journal article" date="2024" name="Environ. Microbiol.">
        <title>Novel evolutionary insights on the interactions of the Holosporales (Alphaproteobacteria) with eukaryotic hosts from comparative genomics.</title>
        <authorList>
            <person name="Giovannini M."/>
            <person name="Petroni G."/>
            <person name="Castelli M."/>
        </authorList>
    </citation>
    <scope>NUCLEOTIDE SEQUENCE [LARGE SCALE GENOMIC DNA]</scope>
    <source>
        <strain evidence="2 3">US_Bl 15I1</strain>
    </source>
</reference>
<sequence length="319" mass="35476">MLNKFLFAGLLATSALTMTSPATAGYDEEKGQLSVSIRKLKYGYMNGEVTLNDGTKLSVTKPSYASEPNFTTLDKDQKLTTPVTSNTAHFVQETPGSTIAVFQGYVKKYNASTQVLEDDLTQPIYKNELMSGTRFFDLDVKIISTKKLSEPKSEVKKIDVNNNSIVQIKEKTQILTISSKEGVLEEKKPSIETKVSLEKTEKESLPVAQVKMLYGSLVIRLEDLKKAAKSGTLKTNLGTMTFAIFGPYGDDTASNLNFLFGTMDELYLHSVTKTDSQETFRFDYNAGPGRWNESLKMWENDAAPYAVSVTLKKDVEEKK</sequence>